<dbReference type="GO" id="GO:0016972">
    <property type="term" value="F:thiol oxidase activity"/>
    <property type="evidence" value="ECO:0007669"/>
    <property type="project" value="UniProtKB-EC"/>
</dbReference>
<protein>
    <recommendedName>
        <fullName evidence="7">Sulfhydryl oxidase</fullName>
        <ecNumber evidence="7">1.8.3.2</ecNumber>
    </recommendedName>
</protein>
<keyword evidence="9" id="KW-0732">Signal</keyword>
<feature type="domain" description="ERV/ALR sulfhydryl oxidase" evidence="10">
    <location>
        <begin position="775"/>
        <end position="883"/>
    </location>
</feature>
<dbReference type="InterPro" id="IPR004843">
    <property type="entry name" value="Calcineurin-like_PHP"/>
</dbReference>
<dbReference type="InterPro" id="IPR013766">
    <property type="entry name" value="Thioredoxin_domain"/>
</dbReference>
<dbReference type="CDD" id="cd00839">
    <property type="entry name" value="MPP_PAPs"/>
    <property type="match status" value="1"/>
</dbReference>
<feature type="transmembrane region" description="Helical" evidence="7">
    <location>
        <begin position="932"/>
        <end position="950"/>
    </location>
</feature>
<dbReference type="SUPFAM" id="SSF69000">
    <property type="entry name" value="FAD-dependent thiol oxidase"/>
    <property type="match status" value="1"/>
</dbReference>
<dbReference type="Gene3D" id="3.60.21.10">
    <property type="match status" value="1"/>
</dbReference>
<evidence type="ECO:0000313" key="11">
    <source>
        <dbReference type="EMBL" id="KAK1947800.1"/>
    </source>
</evidence>
<feature type="region of interest" description="Disordered" evidence="8">
    <location>
        <begin position="467"/>
        <end position="520"/>
    </location>
</feature>
<dbReference type="PROSITE" id="PS51324">
    <property type="entry name" value="ERV_ALR"/>
    <property type="match status" value="1"/>
</dbReference>
<proteinExistence type="predicted"/>
<keyword evidence="7" id="KW-1133">Transmembrane helix</keyword>
<evidence type="ECO:0000256" key="1">
    <source>
        <dbReference type="ARBA" id="ARBA00001974"/>
    </source>
</evidence>
<dbReference type="AlphaFoldDB" id="A0AAD9GZ84"/>
<dbReference type="Pfam" id="PF00085">
    <property type="entry name" value="Thioredoxin"/>
    <property type="match status" value="1"/>
</dbReference>
<keyword evidence="7" id="KW-0812">Transmembrane</keyword>
<evidence type="ECO:0000259" key="10">
    <source>
        <dbReference type="PROSITE" id="PS51324"/>
    </source>
</evidence>
<evidence type="ECO:0000256" key="7">
    <source>
        <dbReference type="RuleBase" id="RU371123"/>
    </source>
</evidence>
<evidence type="ECO:0000256" key="2">
    <source>
        <dbReference type="ARBA" id="ARBA00022630"/>
    </source>
</evidence>
<keyword evidence="12" id="KW-1185">Reference proteome</keyword>
<comment type="catalytic activity">
    <reaction evidence="7">
        <text>2 R'C(R)SH + O2 = R'C(R)S-S(R)CR' + H2O2</text>
        <dbReference type="Rhea" id="RHEA:17357"/>
        <dbReference type="ChEBI" id="CHEBI:15379"/>
        <dbReference type="ChEBI" id="CHEBI:16240"/>
        <dbReference type="ChEBI" id="CHEBI:16520"/>
        <dbReference type="ChEBI" id="CHEBI:17412"/>
        <dbReference type="EC" id="1.8.3.2"/>
    </reaction>
</comment>
<dbReference type="Proteomes" id="UP001259832">
    <property type="component" value="Unassembled WGS sequence"/>
</dbReference>
<keyword evidence="6" id="KW-0325">Glycoprotein</keyword>
<keyword evidence="5" id="KW-1015">Disulfide bond</keyword>
<name>A0AAD9GZ84_9STRA</name>
<gene>
    <name evidence="11" type="ORF">P3T76_000090</name>
</gene>
<dbReference type="InterPro" id="IPR017905">
    <property type="entry name" value="ERV/ALR_sulphydryl_oxidase"/>
</dbReference>
<dbReference type="EMBL" id="JASMQC010000001">
    <property type="protein sequence ID" value="KAK1947800.1"/>
    <property type="molecule type" value="Genomic_DNA"/>
</dbReference>
<evidence type="ECO:0000256" key="8">
    <source>
        <dbReference type="SAM" id="MobiDB-lite"/>
    </source>
</evidence>
<dbReference type="GO" id="GO:0016787">
    <property type="term" value="F:hydrolase activity"/>
    <property type="evidence" value="ECO:0007669"/>
    <property type="project" value="InterPro"/>
</dbReference>
<dbReference type="PANTHER" id="PTHR45867:SF3">
    <property type="entry name" value="ACID PHOSPHATASE TYPE 7"/>
    <property type="match status" value="1"/>
</dbReference>
<keyword evidence="3 7" id="KW-0274">FAD</keyword>
<evidence type="ECO:0000256" key="9">
    <source>
        <dbReference type="SAM" id="SignalP"/>
    </source>
</evidence>
<evidence type="ECO:0000256" key="3">
    <source>
        <dbReference type="ARBA" id="ARBA00022827"/>
    </source>
</evidence>
<keyword evidence="7" id="KW-0472">Membrane</keyword>
<dbReference type="PANTHER" id="PTHR45867">
    <property type="entry name" value="PURPLE ACID PHOSPHATASE"/>
    <property type="match status" value="1"/>
</dbReference>
<keyword evidence="4 7" id="KW-0560">Oxidoreductase</keyword>
<dbReference type="SUPFAM" id="SSF52833">
    <property type="entry name" value="Thioredoxin-like"/>
    <property type="match status" value="1"/>
</dbReference>
<dbReference type="InterPro" id="IPR041792">
    <property type="entry name" value="MPP_PAP"/>
</dbReference>
<evidence type="ECO:0000256" key="5">
    <source>
        <dbReference type="ARBA" id="ARBA00023157"/>
    </source>
</evidence>
<comment type="cofactor">
    <cofactor evidence="1 7">
        <name>FAD</name>
        <dbReference type="ChEBI" id="CHEBI:57692"/>
    </cofactor>
</comment>
<dbReference type="InterPro" id="IPR036774">
    <property type="entry name" value="ERV/ALR_sulphydryl_oxid_sf"/>
</dbReference>
<evidence type="ECO:0000256" key="6">
    <source>
        <dbReference type="ARBA" id="ARBA00023180"/>
    </source>
</evidence>
<reference evidence="11" key="1">
    <citation type="submission" date="2023-08" db="EMBL/GenBank/DDBJ databases">
        <title>Reference Genome Resource for the Citrus Pathogen Phytophthora citrophthora.</title>
        <authorList>
            <person name="Moller H."/>
            <person name="Coetzee B."/>
            <person name="Rose L.J."/>
            <person name="Van Niekerk J.M."/>
        </authorList>
    </citation>
    <scope>NUCLEOTIDE SEQUENCE</scope>
    <source>
        <strain evidence="11">STE-U-9442</strain>
    </source>
</reference>
<dbReference type="Pfam" id="PF00149">
    <property type="entry name" value="Metallophos"/>
    <property type="match status" value="1"/>
</dbReference>
<dbReference type="InterPro" id="IPR029052">
    <property type="entry name" value="Metallo-depent_PP-like"/>
</dbReference>
<accession>A0AAD9GZ84</accession>
<evidence type="ECO:0000256" key="4">
    <source>
        <dbReference type="ARBA" id="ARBA00023002"/>
    </source>
</evidence>
<dbReference type="InterPro" id="IPR036249">
    <property type="entry name" value="Thioredoxin-like_sf"/>
</dbReference>
<organism evidence="11 12">
    <name type="scientific">Phytophthora citrophthora</name>
    <dbReference type="NCBI Taxonomy" id="4793"/>
    <lineage>
        <taxon>Eukaryota</taxon>
        <taxon>Sar</taxon>
        <taxon>Stramenopiles</taxon>
        <taxon>Oomycota</taxon>
        <taxon>Peronosporomycetes</taxon>
        <taxon>Peronosporales</taxon>
        <taxon>Peronosporaceae</taxon>
        <taxon>Phytophthora</taxon>
    </lineage>
</organism>
<dbReference type="Pfam" id="PF04777">
    <property type="entry name" value="Evr1_Alr"/>
    <property type="match status" value="1"/>
</dbReference>
<dbReference type="Gene3D" id="1.20.120.310">
    <property type="entry name" value="ERV/ALR sulfhydryl oxidase domain"/>
    <property type="match status" value="1"/>
</dbReference>
<keyword evidence="2 7" id="KW-0285">Flavoprotein</keyword>
<feature type="compositionally biased region" description="Low complexity" evidence="8">
    <location>
        <begin position="467"/>
        <end position="515"/>
    </location>
</feature>
<evidence type="ECO:0000313" key="12">
    <source>
        <dbReference type="Proteomes" id="UP001259832"/>
    </source>
</evidence>
<comment type="caution">
    <text evidence="11">The sequence shown here is derived from an EMBL/GenBank/DDBJ whole genome shotgun (WGS) entry which is preliminary data.</text>
</comment>
<dbReference type="EC" id="1.8.3.2" evidence="7"/>
<dbReference type="SUPFAM" id="SSF56300">
    <property type="entry name" value="Metallo-dependent phosphatases"/>
    <property type="match status" value="1"/>
</dbReference>
<dbReference type="Gene3D" id="3.40.30.10">
    <property type="entry name" value="Glutaredoxin"/>
    <property type="match status" value="1"/>
</dbReference>
<feature type="chain" id="PRO_5041907681" description="Sulfhydryl oxidase" evidence="9">
    <location>
        <begin position="17"/>
        <end position="965"/>
    </location>
</feature>
<dbReference type="CDD" id="cd02961">
    <property type="entry name" value="PDI_a_family"/>
    <property type="match status" value="1"/>
</dbReference>
<feature type="signal peptide" evidence="9">
    <location>
        <begin position="1"/>
        <end position="16"/>
    </location>
</feature>
<sequence length="965" mass="105438">MLVIAAIAFSTASASSQFHLSLVGKENNGQVHYMMDWVTPSTLNSSRLAYDNLSSKVEGKSSGVVTEAAGETVACWSALLASLKPGSTIFYALESDATEQTTTSSLGFDALAKSDSSGASGAMNFTVPDGELTWAVFGDMGAPMQGHAAAVSLPALKSALSVDGAYSGVLNIGDLSYELTGSNGQDYMNELESITSQVPMMTTVGNHEYQYALSPALAVHNYYRRFQGIKLGAGAASGSSSNEFYSFSSGLIHFVFINTEVYGDEAYAALQDDGAWKVDESARTAAGTAQAKWLEYDLSRVKRSETPYVVICGHRPPFKTPKALSATGNRFAKEIVPLMSKYQVDLYLAGHEHTYLMFEASTFNNYNIPPIIISGSPGNNEYIREEAELGIEGFKWKTLIPKYGYGYLTATKNALKWQWGSAASDATNEPSSAMWKEEDAVSFPKQTISGSYTAAGSAVSEPIDVTGEWTSATSGSGAGTGSVSSSTEGSAQNSAGTSAASSSSATATSSTSSSSLQDRGPLFNGSTAVRSLDVQSYEAMLQDAESVWLVDYYSSWMFAPEWEKVGEFYAQSKVVQVGAVDCNQHKNICQREEVHAYPSVKAHHVPLNSNEKVNMEVKGRKKMKPVVKWVEDVLTEHGIESGVDISTIKEENMLRRNKFQDEVTLGDDTSIHMKYKRLRDAGKSAMLALENSLFIGAPVLEGERYDAALIWVDALAATFPMEGNRVAMTKLVDEMKTQKNWSLAAWVVLLGKWRRMARETSFPSDLFDNRGDEGTNWEVCKTYTCGLWSLFHTMATRDVKTEAWKPSMTVAAIRLYMKYFFGYEECRQHFLEANPESIVEELATSDANGPHAVVMWAWKMHNSVNTRLQRDQWPSIPACSSCYIDIGGPVSISMSLIHEDGMVDYLTSVYGNEDKAIFDEIIMTATFPFQQGFSAITGATLFFALVAVLLKTQRHRFVKENGHLA</sequence>